<feature type="repeat" description="TPR" evidence="5">
    <location>
        <begin position="138"/>
        <end position="171"/>
    </location>
</feature>
<dbReference type="SUPFAM" id="SSF48452">
    <property type="entry name" value="TPR-like"/>
    <property type="match status" value="2"/>
</dbReference>
<dbReference type="PROSITE" id="PS50005">
    <property type="entry name" value="TPR"/>
    <property type="match status" value="1"/>
</dbReference>
<dbReference type="Pfam" id="PF23231">
    <property type="entry name" value="HAT_Syf1_CNRKL1_C"/>
    <property type="match status" value="1"/>
</dbReference>
<comment type="subcellular location">
    <subcellularLocation>
        <location evidence="1">Nucleus</location>
    </subcellularLocation>
</comment>
<dbReference type="EMBL" id="CALNXI010001017">
    <property type="protein sequence ID" value="CAH3151677.1"/>
    <property type="molecule type" value="Genomic_DNA"/>
</dbReference>
<evidence type="ECO:0000256" key="3">
    <source>
        <dbReference type="ARBA" id="ARBA00022737"/>
    </source>
</evidence>
<evidence type="ECO:0000259" key="6">
    <source>
        <dbReference type="Pfam" id="PF23231"/>
    </source>
</evidence>
<evidence type="ECO:0000313" key="7">
    <source>
        <dbReference type="EMBL" id="CAH3151677.1"/>
    </source>
</evidence>
<keyword evidence="3" id="KW-0677">Repeat</keyword>
<sequence length="282" mass="33197">LLQTEQSLLDQDRLPETADDFDRLVVSSPNNSVVWLQYMAYHLHTTDIDKAKAVAERALKTISFREEQEKLNVWVALMNLENLYGTQESLVKVFERALQQNEPKKVFFQLIGIYTRTDKFELAEQLYQTMSKRFSQSKKVWVNFGAFYMKQGKLESGRKLLQRSLKSLPKRKHIATIVQFALHEFRYGEPQRGQTMFESILTNYPKRSDLWSVYLDMMIKQGDAEPVRQIFERVIHINLSSKKMKLFFKRYLDFERKYGDAFSVENVKTKAMEYVESKAGLS</sequence>
<proteinExistence type="predicted"/>
<evidence type="ECO:0000313" key="8">
    <source>
        <dbReference type="Proteomes" id="UP001159427"/>
    </source>
</evidence>
<accession>A0ABN8PVL6</accession>
<organism evidence="7 8">
    <name type="scientific">Porites evermanni</name>
    <dbReference type="NCBI Taxonomy" id="104178"/>
    <lineage>
        <taxon>Eukaryota</taxon>
        <taxon>Metazoa</taxon>
        <taxon>Cnidaria</taxon>
        <taxon>Anthozoa</taxon>
        <taxon>Hexacorallia</taxon>
        <taxon>Scleractinia</taxon>
        <taxon>Fungiina</taxon>
        <taxon>Poritidae</taxon>
        <taxon>Porites</taxon>
    </lineage>
</organism>
<dbReference type="InterPro" id="IPR011990">
    <property type="entry name" value="TPR-like_helical_dom_sf"/>
</dbReference>
<dbReference type="PANTHER" id="PTHR23270:SF10">
    <property type="entry name" value="PROTEIN RRP5 HOMOLOG"/>
    <property type="match status" value="1"/>
</dbReference>
<dbReference type="Gene3D" id="1.25.40.10">
    <property type="entry name" value="Tetratricopeptide repeat domain"/>
    <property type="match status" value="1"/>
</dbReference>
<dbReference type="SMART" id="SM00386">
    <property type="entry name" value="HAT"/>
    <property type="match status" value="5"/>
</dbReference>
<name>A0ABN8PVL6_9CNID</name>
<evidence type="ECO:0000256" key="5">
    <source>
        <dbReference type="PROSITE-ProRule" id="PRU00339"/>
    </source>
</evidence>
<keyword evidence="8" id="KW-1185">Reference proteome</keyword>
<evidence type="ECO:0000256" key="2">
    <source>
        <dbReference type="ARBA" id="ARBA00022552"/>
    </source>
</evidence>
<evidence type="ECO:0000256" key="4">
    <source>
        <dbReference type="ARBA" id="ARBA00023242"/>
    </source>
</evidence>
<dbReference type="InterPro" id="IPR055430">
    <property type="entry name" value="HAT_Syf1_CNRKL1_C"/>
</dbReference>
<gene>
    <name evidence="7" type="ORF">PEVE_00000487</name>
</gene>
<reference evidence="7 8" key="1">
    <citation type="submission" date="2022-05" db="EMBL/GenBank/DDBJ databases">
        <authorList>
            <consortium name="Genoscope - CEA"/>
            <person name="William W."/>
        </authorList>
    </citation>
    <scope>NUCLEOTIDE SEQUENCE [LARGE SCALE GENOMIC DNA]</scope>
</reference>
<dbReference type="InterPro" id="IPR045209">
    <property type="entry name" value="Rrp5"/>
</dbReference>
<comment type="caution">
    <text evidence="7">The sequence shown here is derived from an EMBL/GenBank/DDBJ whole genome shotgun (WGS) entry which is preliminary data.</text>
</comment>
<dbReference type="InterPro" id="IPR019734">
    <property type="entry name" value="TPR_rpt"/>
</dbReference>
<dbReference type="PANTHER" id="PTHR23270">
    <property type="entry name" value="PROGRAMMED CELL DEATH PROTEIN 11 PRE-RRNA PROCESSING PROTEIN RRP5"/>
    <property type="match status" value="1"/>
</dbReference>
<feature type="non-terminal residue" evidence="7">
    <location>
        <position position="1"/>
    </location>
</feature>
<dbReference type="Proteomes" id="UP001159427">
    <property type="component" value="Unassembled WGS sequence"/>
</dbReference>
<dbReference type="InterPro" id="IPR003107">
    <property type="entry name" value="HAT"/>
</dbReference>
<protein>
    <recommendedName>
        <fullName evidence="6">Pre-mRNA-splicing factor Syf1/CRNKL1-like C-terminal HAT-repeats domain-containing protein</fullName>
    </recommendedName>
</protein>
<keyword evidence="5" id="KW-0802">TPR repeat</keyword>
<evidence type="ECO:0000256" key="1">
    <source>
        <dbReference type="ARBA" id="ARBA00004123"/>
    </source>
</evidence>
<keyword evidence="4" id="KW-0539">Nucleus</keyword>
<keyword evidence="2" id="KW-0698">rRNA processing</keyword>
<feature type="domain" description="Pre-mRNA-splicing factor Syf1/CRNKL1-like C-terminal HAT-repeats" evidence="6">
    <location>
        <begin position="31"/>
        <end position="278"/>
    </location>
</feature>